<accession>G4N679</accession>
<reference evidence="2 3" key="1">
    <citation type="journal article" date="2005" name="Nature">
        <title>The genome sequence of the rice blast fungus Magnaporthe grisea.</title>
        <authorList>
            <person name="Dean R.A."/>
            <person name="Talbot N.J."/>
            <person name="Ebbole D.J."/>
            <person name="Farman M.L."/>
            <person name="Mitchell T.K."/>
            <person name="Orbach M.J."/>
            <person name="Thon M."/>
            <person name="Kulkarni R."/>
            <person name="Xu J.R."/>
            <person name="Pan H."/>
            <person name="Read N.D."/>
            <person name="Lee Y.H."/>
            <person name="Carbone I."/>
            <person name="Brown D."/>
            <person name="Oh Y.Y."/>
            <person name="Donofrio N."/>
            <person name="Jeong J.S."/>
            <person name="Soanes D.M."/>
            <person name="Djonovic S."/>
            <person name="Kolomiets E."/>
            <person name="Rehmeyer C."/>
            <person name="Li W."/>
            <person name="Harding M."/>
            <person name="Kim S."/>
            <person name="Lebrun M.H."/>
            <person name="Bohnert H."/>
            <person name="Coughlan S."/>
            <person name="Butler J."/>
            <person name="Calvo S."/>
            <person name="Ma L.J."/>
            <person name="Nicol R."/>
            <person name="Purcell S."/>
            <person name="Nusbaum C."/>
            <person name="Galagan J.E."/>
            <person name="Birren B.W."/>
        </authorList>
    </citation>
    <scope>NUCLEOTIDE SEQUENCE [LARGE SCALE GENOMIC DNA]</scope>
    <source>
        <strain evidence="3">70-15 / ATCC MYA-4617 / FGSC 8958</strain>
    </source>
</reference>
<evidence type="ECO:0000313" key="3">
    <source>
        <dbReference type="Proteomes" id="UP000009058"/>
    </source>
</evidence>
<dbReference type="HOGENOM" id="CLU_2740526_0_0_1"/>
<dbReference type="OMA" id="LAEHPCH"/>
<gene>
    <name evidence="2" type="ORF">MGG_17048</name>
</gene>
<dbReference type="KEGG" id="mgr:MGG_17048"/>
<dbReference type="RefSeq" id="XP_003716122.1">
    <property type="nucleotide sequence ID" value="XM_003716074.1"/>
</dbReference>
<dbReference type="InParanoid" id="G4N679"/>
<keyword evidence="1" id="KW-0472">Membrane</keyword>
<dbReference type="Proteomes" id="UP000009058">
    <property type="component" value="Chromosome 4"/>
</dbReference>
<dbReference type="OrthoDB" id="10491498at2759"/>
<dbReference type="VEuPathDB" id="FungiDB:MGG_17048"/>
<organism evidence="2 3">
    <name type="scientific">Pyricularia oryzae (strain 70-15 / ATCC MYA-4617 / FGSC 8958)</name>
    <name type="common">Rice blast fungus</name>
    <name type="synonym">Magnaporthe oryzae</name>
    <dbReference type="NCBI Taxonomy" id="242507"/>
    <lineage>
        <taxon>Eukaryota</taxon>
        <taxon>Fungi</taxon>
        <taxon>Dikarya</taxon>
        <taxon>Ascomycota</taxon>
        <taxon>Pezizomycotina</taxon>
        <taxon>Sordariomycetes</taxon>
        <taxon>Sordariomycetidae</taxon>
        <taxon>Magnaporthales</taxon>
        <taxon>Pyriculariaceae</taxon>
        <taxon>Pyricularia</taxon>
    </lineage>
</organism>
<dbReference type="AlphaFoldDB" id="G4N679"/>
<evidence type="ECO:0000313" key="2">
    <source>
        <dbReference type="EMBL" id="EHA49803.1"/>
    </source>
</evidence>
<keyword evidence="1" id="KW-1133">Transmembrane helix</keyword>
<dbReference type="EMBL" id="CM001234">
    <property type="protein sequence ID" value="EHA49803.1"/>
    <property type="molecule type" value="Genomic_DNA"/>
</dbReference>
<dbReference type="GeneID" id="12984329"/>
<keyword evidence="3" id="KW-1185">Reference proteome</keyword>
<name>G4N679_PYRO7</name>
<feature type="transmembrane region" description="Helical" evidence="1">
    <location>
        <begin position="21"/>
        <end position="42"/>
    </location>
</feature>
<protein>
    <submittedName>
        <fullName evidence="2">Uncharacterized protein</fullName>
    </submittedName>
</protein>
<reference key="2">
    <citation type="submission" date="2011-05" db="EMBL/GenBank/DDBJ databases">
        <title>The Genome Sequence of Magnaporthe oryzae 70-15.</title>
        <authorList>
            <consortium name="The Broad Institute Genome Sequencing Platform"/>
            <person name="Ma L.-J."/>
            <person name="Dead R."/>
            <person name="Young S.K."/>
            <person name="Zeng Q."/>
            <person name="Gargeya S."/>
            <person name="Fitzgerald M."/>
            <person name="Haas B."/>
            <person name="Abouelleil A."/>
            <person name="Alvarado L."/>
            <person name="Arachchi H.M."/>
            <person name="Berlin A."/>
            <person name="Brown A."/>
            <person name="Chapman S.B."/>
            <person name="Chen Z."/>
            <person name="Dunbar C."/>
            <person name="Freedman E."/>
            <person name="Gearin G."/>
            <person name="Gellesch M."/>
            <person name="Goldberg J."/>
            <person name="Griggs A."/>
            <person name="Gujja S."/>
            <person name="Heiman D."/>
            <person name="Howarth C."/>
            <person name="Larson L."/>
            <person name="Lui A."/>
            <person name="MacDonald P.J.P."/>
            <person name="Mehta T."/>
            <person name="Montmayeur A."/>
            <person name="Murphy C."/>
            <person name="Neiman D."/>
            <person name="Pearson M."/>
            <person name="Priest M."/>
            <person name="Roberts A."/>
            <person name="Saif S."/>
            <person name="Shea T."/>
            <person name="Shenoy N."/>
            <person name="Sisk P."/>
            <person name="Stolte C."/>
            <person name="Sykes S."/>
            <person name="Yandava C."/>
            <person name="Wortman J."/>
            <person name="Nusbaum C."/>
            <person name="Birren B."/>
        </authorList>
    </citation>
    <scope>NUCLEOTIDE SEQUENCE</scope>
    <source>
        <strain>70-15</strain>
    </source>
</reference>
<sequence>MAEFSWEAWKLDKKLTRRFAAVARLATTPHVCIYSLFTYPWYLTQVIARRKIQLLAEHPCHPVPGEEIDNR</sequence>
<proteinExistence type="predicted"/>
<keyword evidence="1" id="KW-0812">Transmembrane</keyword>
<evidence type="ECO:0000256" key="1">
    <source>
        <dbReference type="SAM" id="Phobius"/>
    </source>
</evidence>